<dbReference type="PROSITE" id="PS51257">
    <property type="entry name" value="PROKAR_LIPOPROTEIN"/>
    <property type="match status" value="1"/>
</dbReference>
<name>A0A099KM35_COLPS</name>
<evidence type="ECO:0000313" key="2">
    <source>
        <dbReference type="EMBL" id="KGJ90668.1"/>
    </source>
</evidence>
<evidence type="ECO:0008006" key="4">
    <source>
        <dbReference type="Google" id="ProtNLM"/>
    </source>
</evidence>
<accession>A0A099KM35</accession>
<comment type="caution">
    <text evidence="2">The sequence shown here is derived from an EMBL/GenBank/DDBJ whole genome shotgun (WGS) entry which is preliminary data.</text>
</comment>
<organism evidence="2 3">
    <name type="scientific">Colwellia psychrerythraea</name>
    <name type="common">Vibrio psychroerythus</name>
    <dbReference type="NCBI Taxonomy" id="28229"/>
    <lineage>
        <taxon>Bacteria</taxon>
        <taxon>Pseudomonadati</taxon>
        <taxon>Pseudomonadota</taxon>
        <taxon>Gammaproteobacteria</taxon>
        <taxon>Alteromonadales</taxon>
        <taxon>Colwelliaceae</taxon>
        <taxon>Colwellia</taxon>
    </lineage>
</organism>
<gene>
    <name evidence="2" type="ORF">GAB14E_3474</name>
</gene>
<reference evidence="2 3" key="1">
    <citation type="submission" date="2014-08" db="EMBL/GenBank/DDBJ databases">
        <title>Genomic and Phenotypic Diversity of Colwellia psychrerythraea strains from Disparate Marine Basins.</title>
        <authorList>
            <person name="Techtmann S.M."/>
            <person name="Stelling S.C."/>
            <person name="Utturkar S.M."/>
            <person name="Alshibli N."/>
            <person name="Harris A."/>
            <person name="Brown S.D."/>
            <person name="Hazen T.C."/>
        </authorList>
    </citation>
    <scope>NUCLEOTIDE SEQUENCE [LARGE SCALE GENOMIC DNA]</scope>
    <source>
        <strain evidence="2 3">GAB14E</strain>
    </source>
</reference>
<evidence type="ECO:0000256" key="1">
    <source>
        <dbReference type="SAM" id="Coils"/>
    </source>
</evidence>
<keyword evidence="1" id="KW-0175">Coiled coil</keyword>
<dbReference type="OrthoDB" id="6226842at2"/>
<protein>
    <recommendedName>
        <fullName evidence="4">Lipoprotein</fullName>
    </recommendedName>
</protein>
<dbReference type="EMBL" id="JQEC01000045">
    <property type="protein sequence ID" value="KGJ90668.1"/>
    <property type="molecule type" value="Genomic_DNA"/>
</dbReference>
<evidence type="ECO:0000313" key="3">
    <source>
        <dbReference type="Proteomes" id="UP000029868"/>
    </source>
</evidence>
<dbReference type="PATRIC" id="fig|28229.3.peg.3392"/>
<dbReference type="RefSeq" id="WP_033083385.1">
    <property type="nucleotide sequence ID" value="NZ_JQEC01000045.1"/>
</dbReference>
<proteinExistence type="predicted"/>
<sequence>MKQNKQSLTAVIMFRVKHWLSMGLITLLISLSSACQMTTPITNTNNVVDYSQYYLSLKHLSNKEIIAEEKHLEILINTKYREDQVSNQGKLILIYSLPNTKLHSPYKAKRLLNEHLLAGDKISAENFAFTMLLRDQLNSQLRLLEKQQAARINFNNQADEHHRIIKELTQQLEQVNQQLILLKRIDQNINERG</sequence>
<dbReference type="AlphaFoldDB" id="A0A099KM35"/>
<dbReference type="Proteomes" id="UP000029868">
    <property type="component" value="Unassembled WGS sequence"/>
</dbReference>
<feature type="coiled-coil region" evidence="1">
    <location>
        <begin position="158"/>
        <end position="185"/>
    </location>
</feature>